<gene>
    <name evidence="7" type="ORF">BB558_001743</name>
</gene>
<dbReference type="InterPro" id="IPR000719">
    <property type="entry name" value="Prot_kinase_dom"/>
</dbReference>
<comment type="caution">
    <text evidence="7">The sequence shown here is derived from an EMBL/GenBank/DDBJ whole genome shotgun (WGS) entry which is preliminary data.</text>
</comment>
<evidence type="ECO:0000256" key="3">
    <source>
        <dbReference type="ARBA" id="ARBA00022840"/>
    </source>
</evidence>
<proteinExistence type="inferred from homology"/>
<dbReference type="PROSITE" id="PS00108">
    <property type="entry name" value="PROTEIN_KINASE_ST"/>
    <property type="match status" value="1"/>
</dbReference>
<accession>A0A2U1JAJ1</accession>
<dbReference type="InterPro" id="IPR008271">
    <property type="entry name" value="Ser/Thr_kinase_AS"/>
</dbReference>
<reference evidence="7 8" key="1">
    <citation type="journal article" date="2018" name="MBio">
        <title>Comparative Genomics Reveals the Core Gene Toolbox for the Fungus-Insect Symbiosis.</title>
        <authorList>
            <person name="Wang Y."/>
            <person name="Stata M."/>
            <person name="Wang W."/>
            <person name="Stajich J.E."/>
            <person name="White M.M."/>
            <person name="Moncalvo J.M."/>
        </authorList>
    </citation>
    <scope>NUCLEOTIDE SEQUENCE [LARGE SCALE GENOMIC DNA]</scope>
    <source>
        <strain evidence="7 8">AUS-126-30</strain>
    </source>
</reference>
<feature type="domain" description="FHA" evidence="5">
    <location>
        <begin position="737"/>
        <end position="787"/>
    </location>
</feature>
<dbReference type="GO" id="GO:0004674">
    <property type="term" value="F:protein serine/threonine kinase activity"/>
    <property type="evidence" value="ECO:0007669"/>
    <property type="project" value="InterPro"/>
</dbReference>
<evidence type="ECO:0000256" key="4">
    <source>
        <dbReference type="PROSITE-ProRule" id="PRU10141"/>
    </source>
</evidence>
<dbReference type="PANTHER" id="PTHR24348">
    <property type="entry name" value="SERINE/THREONINE-PROTEIN KINASE UNC-51-RELATED"/>
    <property type="match status" value="1"/>
</dbReference>
<dbReference type="Pfam" id="PF00498">
    <property type="entry name" value="FHA"/>
    <property type="match status" value="1"/>
</dbReference>
<dbReference type="GO" id="GO:0005737">
    <property type="term" value="C:cytoplasm"/>
    <property type="evidence" value="ECO:0007669"/>
    <property type="project" value="TreeGrafter"/>
</dbReference>
<dbReference type="CDD" id="cd00060">
    <property type="entry name" value="FHA"/>
    <property type="match status" value="2"/>
</dbReference>
<protein>
    <submittedName>
        <fullName evidence="7">Uncharacterized protein</fullName>
    </submittedName>
</protein>
<keyword evidence="2 4" id="KW-0547">Nucleotide-binding</keyword>
<dbReference type="GO" id="GO:0005524">
    <property type="term" value="F:ATP binding"/>
    <property type="evidence" value="ECO:0007669"/>
    <property type="project" value="UniProtKB-UniRule"/>
</dbReference>
<evidence type="ECO:0000256" key="1">
    <source>
        <dbReference type="ARBA" id="ARBA00005575"/>
    </source>
</evidence>
<evidence type="ECO:0000256" key="2">
    <source>
        <dbReference type="ARBA" id="ARBA00022741"/>
    </source>
</evidence>
<keyword evidence="8" id="KW-1185">Reference proteome</keyword>
<organism evidence="7 8">
    <name type="scientific">Smittium angustum</name>
    <dbReference type="NCBI Taxonomy" id="133377"/>
    <lineage>
        <taxon>Eukaryota</taxon>
        <taxon>Fungi</taxon>
        <taxon>Fungi incertae sedis</taxon>
        <taxon>Zoopagomycota</taxon>
        <taxon>Kickxellomycotina</taxon>
        <taxon>Harpellomycetes</taxon>
        <taxon>Harpellales</taxon>
        <taxon>Legeriomycetaceae</taxon>
        <taxon>Smittium</taxon>
    </lineage>
</organism>
<keyword evidence="3 4" id="KW-0067">ATP-binding</keyword>
<feature type="domain" description="Protein kinase" evidence="6">
    <location>
        <begin position="184"/>
        <end position="451"/>
    </location>
</feature>
<comment type="similarity">
    <text evidence="1">Belongs to the protein kinase superfamily. CAMK Ser/Thr protein kinase family. CHEK2 subfamily.</text>
</comment>
<dbReference type="InterPro" id="IPR008984">
    <property type="entry name" value="SMAD_FHA_dom_sf"/>
</dbReference>
<evidence type="ECO:0000313" key="7">
    <source>
        <dbReference type="EMBL" id="PWA02096.1"/>
    </source>
</evidence>
<sequence>MDDSQPTQAEVQSQQLNLSSFCKGLPHNKEFGINEGRKLDKLHLKRTTEYPVKLIKNDSEGKEFPLERQKLQKKNNGYSFGKAGFSNSISMGNNLSIRFCRIYSRCFKELKKLLCSEQYHLESLGGGSVKLNGKLLESGDVRSIFHNDVIQIDHSFFTVSIGSQRDLIVEAETEQFNNKIKEEYKFIQKIGSGNFASVWLSIEIKKGFLWACKIINKKRQLLRTGLSHVFEREVSIMKKLLHTNIVRCHNVFTDEQRIYIFMEFMPGGDLLSYIIEKGPLNEDVSRKCFCKIMNAIRYLHGNGITHRDIKLENVLINLDENDNISEIKLADFGLARIVDENEVMQTMCGTPSYLAPEIFCNPREARYTKSVDVWALGVVLYAMSTGEFPFSRMSLGGKITQEVFVRSSQLVMSNATFASLSGSLRNLIVGMLQFSPENRLDIDSIIMHQWTLGLTDKSSEISGNQCFVLEEVWGELVTSKNSEWQFCIDLVGKEISVGRSKGMNVVIMHPRVSGFSFIINVPISSIKKGSKEPNNLPKPDSKEIAILSRKSKYPIWINEKVVEIDTSCVLSDGDLITLVKPSPHNKSTLSFYFNTKPNPQKSWVLKPTFTNNLIDVSSNNSPNKKTKFNAYKNRLSQTDYPSWINNQPEIIIPAVENINSYKFNNTLKQKKSNSETDTICDFNLINESEIKEDITKNDEDILSSRKNSETSNKPWLYLKLIEDGRFSKSWSISDGVCILGRSKESNVVLPESCISYIHCNIVKGAGNDHIYIIDYSHNGTWVNEKRLVSNTKHEINPNDLIVFEFHKDFYKSGDDIYIHGGFNKIEIKHVKLGFQIHPML</sequence>
<dbReference type="AlphaFoldDB" id="A0A2U1JAJ1"/>
<dbReference type="FunFam" id="1.10.510.10:FF:000571">
    <property type="entry name" value="Maternal embryonic leucine zipper kinase"/>
    <property type="match status" value="1"/>
</dbReference>
<dbReference type="SMART" id="SM00240">
    <property type="entry name" value="FHA"/>
    <property type="match status" value="2"/>
</dbReference>
<dbReference type="Pfam" id="PF00069">
    <property type="entry name" value="Pkinase"/>
    <property type="match status" value="1"/>
</dbReference>
<dbReference type="GO" id="GO:0010506">
    <property type="term" value="P:regulation of autophagy"/>
    <property type="evidence" value="ECO:0007669"/>
    <property type="project" value="InterPro"/>
</dbReference>
<feature type="binding site" evidence="4">
    <location>
        <position position="213"/>
    </location>
    <ligand>
        <name>ATP</name>
        <dbReference type="ChEBI" id="CHEBI:30616"/>
    </ligand>
</feature>
<dbReference type="InterPro" id="IPR017441">
    <property type="entry name" value="Protein_kinase_ATP_BS"/>
</dbReference>
<dbReference type="InterPro" id="IPR000253">
    <property type="entry name" value="FHA_dom"/>
</dbReference>
<dbReference type="Gene3D" id="3.30.200.20">
    <property type="entry name" value="Phosphorylase Kinase, domain 1"/>
    <property type="match status" value="1"/>
</dbReference>
<dbReference type="PROSITE" id="PS50006">
    <property type="entry name" value="FHA_DOMAIN"/>
    <property type="match status" value="1"/>
</dbReference>
<dbReference type="PROSITE" id="PS50011">
    <property type="entry name" value="PROTEIN_KINASE_DOM"/>
    <property type="match status" value="1"/>
</dbReference>
<dbReference type="SUPFAM" id="SSF56112">
    <property type="entry name" value="Protein kinase-like (PK-like)"/>
    <property type="match status" value="1"/>
</dbReference>
<dbReference type="FunFam" id="3.30.200.20:FF:000042">
    <property type="entry name" value="Aurora kinase A"/>
    <property type="match status" value="1"/>
</dbReference>
<dbReference type="SUPFAM" id="SSF49879">
    <property type="entry name" value="SMAD/FHA domain"/>
    <property type="match status" value="2"/>
</dbReference>
<dbReference type="EMBL" id="MBFU01000106">
    <property type="protein sequence ID" value="PWA02096.1"/>
    <property type="molecule type" value="Genomic_DNA"/>
</dbReference>
<dbReference type="Gene3D" id="2.60.200.20">
    <property type="match status" value="2"/>
</dbReference>
<dbReference type="InterPro" id="IPR045269">
    <property type="entry name" value="Atg1-like"/>
</dbReference>
<dbReference type="InterPro" id="IPR011009">
    <property type="entry name" value="Kinase-like_dom_sf"/>
</dbReference>
<evidence type="ECO:0000259" key="5">
    <source>
        <dbReference type="PROSITE" id="PS50006"/>
    </source>
</evidence>
<dbReference type="PROSITE" id="PS00107">
    <property type="entry name" value="PROTEIN_KINASE_ATP"/>
    <property type="match status" value="1"/>
</dbReference>
<dbReference type="Proteomes" id="UP000245591">
    <property type="component" value="Unassembled WGS sequence"/>
</dbReference>
<dbReference type="Gene3D" id="1.10.510.10">
    <property type="entry name" value="Transferase(Phosphotransferase) domain 1"/>
    <property type="match status" value="1"/>
</dbReference>
<name>A0A2U1JAJ1_SMIAN</name>
<dbReference type="SMART" id="SM00220">
    <property type="entry name" value="S_TKc"/>
    <property type="match status" value="1"/>
</dbReference>
<evidence type="ECO:0000259" key="6">
    <source>
        <dbReference type="PROSITE" id="PS50011"/>
    </source>
</evidence>
<evidence type="ECO:0000313" key="8">
    <source>
        <dbReference type="Proteomes" id="UP000245591"/>
    </source>
</evidence>